<dbReference type="AlphaFoldDB" id="A0A1T5GT30"/>
<proteinExistence type="predicted"/>
<dbReference type="PANTHER" id="PTHR42783">
    <property type="entry name" value="GLUTAMATE SYNTHASE [NADPH] SMALL CHAIN"/>
    <property type="match status" value="1"/>
</dbReference>
<keyword evidence="11" id="KW-1185">Reference proteome</keyword>
<dbReference type="FunFam" id="3.50.50.60:FF:000041">
    <property type="entry name" value="Glutamate synthase, small subunit"/>
    <property type="match status" value="1"/>
</dbReference>
<keyword evidence="7" id="KW-0411">Iron-sulfur</keyword>
<dbReference type="PRINTS" id="PR00419">
    <property type="entry name" value="ADXRDTASE"/>
</dbReference>
<dbReference type="InterPro" id="IPR009051">
    <property type="entry name" value="Helical_ferredxn"/>
</dbReference>
<evidence type="ECO:0000259" key="8">
    <source>
        <dbReference type="Pfam" id="PF07992"/>
    </source>
</evidence>
<evidence type="ECO:0000256" key="7">
    <source>
        <dbReference type="ARBA" id="ARBA00023014"/>
    </source>
</evidence>
<dbReference type="GO" id="GO:0016491">
    <property type="term" value="F:oxidoreductase activity"/>
    <property type="evidence" value="ECO:0007669"/>
    <property type="project" value="UniProtKB-KW"/>
</dbReference>
<feature type="domain" description="Dihydroprymidine dehydrogenase" evidence="9">
    <location>
        <begin position="26"/>
        <end position="136"/>
    </location>
</feature>
<dbReference type="InterPro" id="IPR023753">
    <property type="entry name" value="FAD/NAD-binding_dom"/>
</dbReference>
<dbReference type="EMBL" id="FUYM01000019">
    <property type="protein sequence ID" value="SKC11518.1"/>
    <property type="molecule type" value="Genomic_DNA"/>
</dbReference>
<feature type="domain" description="FAD/NAD(P)-binding" evidence="8">
    <location>
        <begin position="151"/>
        <end position="458"/>
    </location>
</feature>
<dbReference type="NCBIfam" id="TIGR01318">
    <property type="entry name" value="gltD_gamma_fam"/>
    <property type="match status" value="1"/>
</dbReference>
<dbReference type="InterPro" id="IPR006006">
    <property type="entry name" value="GltD-like"/>
</dbReference>
<dbReference type="RefSeq" id="WP_079650865.1">
    <property type="nucleotide sequence ID" value="NZ_FUYM01000019.1"/>
</dbReference>
<evidence type="ECO:0000256" key="4">
    <source>
        <dbReference type="ARBA" id="ARBA00022857"/>
    </source>
</evidence>
<evidence type="ECO:0000313" key="11">
    <source>
        <dbReference type="Proteomes" id="UP000189818"/>
    </source>
</evidence>
<dbReference type="Pfam" id="PF07992">
    <property type="entry name" value="Pyr_redox_2"/>
    <property type="match status" value="1"/>
</dbReference>
<comment type="cofactor">
    <cofactor evidence="1">
        <name>[4Fe-4S] cluster</name>
        <dbReference type="ChEBI" id="CHEBI:49883"/>
    </cofactor>
</comment>
<organism evidence="10 11">
    <name type="scientific">Rhizorhabdus histidinilytica</name>
    <dbReference type="NCBI Taxonomy" id="439228"/>
    <lineage>
        <taxon>Bacteria</taxon>
        <taxon>Pseudomonadati</taxon>
        <taxon>Pseudomonadota</taxon>
        <taxon>Alphaproteobacteria</taxon>
        <taxon>Sphingomonadales</taxon>
        <taxon>Sphingomonadaceae</taxon>
        <taxon>Rhizorhabdus</taxon>
    </lineage>
</organism>
<evidence type="ECO:0000256" key="3">
    <source>
        <dbReference type="ARBA" id="ARBA00022723"/>
    </source>
</evidence>
<gene>
    <name evidence="10" type="ORF">SAMN06295920_11912</name>
</gene>
<keyword evidence="4" id="KW-0521">NADP</keyword>
<dbReference type="Proteomes" id="UP000189818">
    <property type="component" value="Unassembled WGS sequence"/>
</dbReference>
<dbReference type="Gene3D" id="3.50.50.60">
    <property type="entry name" value="FAD/NAD(P)-binding domain"/>
    <property type="match status" value="2"/>
</dbReference>
<keyword evidence="5" id="KW-0560">Oxidoreductase</keyword>
<name>A0A1T5GT30_9SPHN</name>
<evidence type="ECO:0000256" key="6">
    <source>
        <dbReference type="ARBA" id="ARBA00023004"/>
    </source>
</evidence>
<evidence type="ECO:0000259" key="9">
    <source>
        <dbReference type="Pfam" id="PF14691"/>
    </source>
</evidence>
<evidence type="ECO:0000256" key="2">
    <source>
        <dbReference type="ARBA" id="ARBA00022485"/>
    </source>
</evidence>
<evidence type="ECO:0000313" key="10">
    <source>
        <dbReference type="EMBL" id="SKC11518.1"/>
    </source>
</evidence>
<dbReference type="SUPFAM" id="SSF51971">
    <property type="entry name" value="Nucleotide-binding domain"/>
    <property type="match status" value="1"/>
</dbReference>
<evidence type="ECO:0000256" key="5">
    <source>
        <dbReference type="ARBA" id="ARBA00023002"/>
    </source>
</evidence>
<dbReference type="OrthoDB" id="9803192at2"/>
<keyword evidence="3" id="KW-0479">Metal-binding</keyword>
<dbReference type="Pfam" id="PF14691">
    <property type="entry name" value="Fer4_20"/>
    <property type="match status" value="1"/>
</dbReference>
<dbReference type="GO" id="GO:0051539">
    <property type="term" value="F:4 iron, 4 sulfur cluster binding"/>
    <property type="evidence" value="ECO:0007669"/>
    <property type="project" value="UniProtKB-KW"/>
</dbReference>
<dbReference type="InterPro" id="IPR028261">
    <property type="entry name" value="DPD_II"/>
</dbReference>
<dbReference type="InterPro" id="IPR036188">
    <property type="entry name" value="FAD/NAD-bd_sf"/>
</dbReference>
<reference evidence="11" key="1">
    <citation type="submission" date="2017-02" db="EMBL/GenBank/DDBJ databases">
        <authorList>
            <person name="Varghese N."/>
            <person name="Submissions S."/>
        </authorList>
    </citation>
    <scope>NUCLEOTIDE SEQUENCE [LARGE SCALE GENOMIC DNA]</scope>
    <source>
        <strain evidence="11">UM2</strain>
    </source>
</reference>
<protein>
    <submittedName>
        <fullName evidence="10">Glutamate synthase (NADPH) small subunit</fullName>
    </submittedName>
</protein>
<dbReference type="SUPFAM" id="SSF46548">
    <property type="entry name" value="alpha-helical ferredoxin"/>
    <property type="match status" value="1"/>
</dbReference>
<dbReference type="Gene3D" id="3.40.50.720">
    <property type="entry name" value="NAD(P)-binding Rossmann-like Domain"/>
    <property type="match status" value="1"/>
</dbReference>
<accession>A0A1T5GT30</accession>
<keyword evidence="6" id="KW-0408">Iron</keyword>
<dbReference type="GO" id="GO:0046872">
    <property type="term" value="F:metal ion binding"/>
    <property type="evidence" value="ECO:0007669"/>
    <property type="project" value="UniProtKB-KW"/>
</dbReference>
<dbReference type="PANTHER" id="PTHR42783:SF3">
    <property type="entry name" value="GLUTAMATE SYNTHASE [NADPH] SMALL CHAIN-RELATED"/>
    <property type="match status" value="1"/>
</dbReference>
<dbReference type="STRING" id="439228.SAMN06295920_11912"/>
<evidence type="ECO:0000256" key="1">
    <source>
        <dbReference type="ARBA" id="ARBA00001966"/>
    </source>
</evidence>
<keyword evidence="2" id="KW-0004">4Fe-4S</keyword>
<sequence>MANEPMLKFVGVGQAFPSKRGADARIADFGEIAARYSDDKAGEQASRCSQCGVPYCSTHCPLHNHIPDWLRLTTEGRLREAYELSNATSTMPEICGRICPQDRLCEGNCVIEFSGHGAVTIGSVEKYITDTAWERGWVEPVQVGPARGQSVGVIGAGPAGLTVAELMRARGYDVHVYDRHDRAGGLLTYGIPGFKLEKPVVQRRVQRLIDAGIVFHQDFEVGRDASLDDLRDRHDAILIATGVYKPRAIKAPGVGTPGIVEALDYLTASNRKGFGDAVPAFDEGLLDAKGKHVVVIGGGDTAMDCVRTAVRQGAASVKCLYRRDRANMPGSQRETKNAEEEGVEFVWLSAPEAFDGGETVSGVRAIRMRLGEPDMSGRRTPEPDPGSEFRIEADLVIKALGFDPEDLPGMFGAPELSVTRWGTLRVDHKTMQTSIEGVFAAGDIVRGASLVVWAIRDGRDVAVRMHAYLKAKAERGELAAGKVAA</sequence>
<dbReference type="Gene3D" id="1.10.1060.10">
    <property type="entry name" value="Alpha-helical ferredoxin"/>
    <property type="match status" value="1"/>
</dbReference>